<sequence>MPVSPLKPAAIDDTNDMTVLMTGLQSCLLLADKMNLAMVGIHIEQACGWLIAHGQDSPAVAASRAVPPSHIG</sequence>
<dbReference type="PROSITE" id="PS51257">
    <property type="entry name" value="PROKAR_LIPOPROTEIN"/>
    <property type="match status" value="1"/>
</dbReference>
<dbReference type="AlphaFoldDB" id="A0A0C9M4C1"/>
<accession>A0A0C9M4C1</accession>
<gene>
    <name evidence="1" type="ORF">SP6_46_00050</name>
</gene>
<evidence type="ECO:0000313" key="2">
    <source>
        <dbReference type="Proteomes" id="UP000032025"/>
    </source>
</evidence>
<evidence type="ECO:0000313" key="1">
    <source>
        <dbReference type="EMBL" id="GAN14825.1"/>
    </source>
</evidence>
<keyword evidence="2" id="KW-1185">Reference proteome</keyword>
<reference evidence="1 2" key="1">
    <citation type="submission" date="2014-08" db="EMBL/GenBank/DDBJ databases">
        <title>Whole genome shotgun sequence of Sphingomonas paucimobilis NBRC 13935.</title>
        <authorList>
            <person name="Hosoyama A."/>
            <person name="Hashimoto M."/>
            <person name="Hosoyama Y."/>
            <person name="Noguchi M."/>
            <person name="Uohara A."/>
            <person name="Ohji S."/>
            <person name="Katano-Makiyama Y."/>
            <person name="Ichikawa N."/>
            <person name="Kimura A."/>
            <person name="Yamazoe A."/>
            <person name="Fujita N."/>
        </authorList>
    </citation>
    <scope>NUCLEOTIDE SEQUENCE [LARGE SCALE GENOMIC DNA]</scope>
    <source>
        <strain evidence="1 2">NBRC 13935</strain>
    </source>
</reference>
<proteinExistence type="predicted"/>
<organism evidence="1 2">
    <name type="scientific">Sphingomonas paucimobilis NBRC 13935</name>
    <dbReference type="NCBI Taxonomy" id="1219050"/>
    <lineage>
        <taxon>Bacteria</taxon>
        <taxon>Pseudomonadati</taxon>
        <taxon>Pseudomonadota</taxon>
        <taxon>Alphaproteobacteria</taxon>
        <taxon>Sphingomonadales</taxon>
        <taxon>Sphingomonadaceae</taxon>
        <taxon>Sphingomonas</taxon>
    </lineage>
</organism>
<dbReference type="EMBL" id="BBJS01000046">
    <property type="protein sequence ID" value="GAN14825.1"/>
    <property type="molecule type" value="Genomic_DNA"/>
</dbReference>
<dbReference type="Proteomes" id="UP000032025">
    <property type="component" value="Unassembled WGS sequence"/>
</dbReference>
<comment type="caution">
    <text evidence="1">The sequence shown here is derived from an EMBL/GenBank/DDBJ whole genome shotgun (WGS) entry which is preliminary data.</text>
</comment>
<protein>
    <submittedName>
        <fullName evidence="1">DNA, contig: SP646</fullName>
    </submittedName>
</protein>
<name>A0A0C9M4C1_SPHPI</name>